<gene>
    <name evidence="2" type="ORF">CLUG_02972</name>
</gene>
<evidence type="ECO:0000256" key="1">
    <source>
        <dbReference type="SAM" id="MobiDB-lite"/>
    </source>
</evidence>
<feature type="compositionally biased region" description="Basic and acidic residues" evidence="1">
    <location>
        <begin position="208"/>
        <end position="237"/>
    </location>
</feature>
<name>C4Y359_CLAL4</name>
<protein>
    <submittedName>
        <fullName evidence="2">Uncharacterized protein</fullName>
    </submittedName>
</protein>
<dbReference type="InParanoid" id="C4Y359"/>
<evidence type="ECO:0000313" key="2">
    <source>
        <dbReference type="EMBL" id="EEQ38846.1"/>
    </source>
</evidence>
<dbReference type="Proteomes" id="UP000007703">
    <property type="component" value="Unassembled WGS sequence"/>
</dbReference>
<feature type="region of interest" description="Disordered" evidence="1">
    <location>
        <begin position="180"/>
        <end position="237"/>
    </location>
</feature>
<evidence type="ECO:0000313" key="3">
    <source>
        <dbReference type="Proteomes" id="UP000007703"/>
    </source>
</evidence>
<dbReference type="AlphaFoldDB" id="C4Y359"/>
<dbReference type="EMBL" id="CH408078">
    <property type="protein sequence ID" value="EEQ38846.1"/>
    <property type="molecule type" value="Genomic_DNA"/>
</dbReference>
<dbReference type="HOGENOM" id="CLU_1170541_0_0_1"/>
<feature type="region of interest" description="Disordered" evidence="1">
    <location>
        <begin position="58"/>
        <end position="141"/>
    </location>
</feature>
<sequence length="237" mass="24985">MNALMWGQPLPGDLRSHIKWFEMSYYARVSVRAGCGLRVRRSNSLSVRHFSLSYSPTTDVGKSLTRERSRAPAVSASQLSSKAGSNCGSGGGANMNVGGGSRAKKDLGSVRSAFSALRGDPERDDLADAKETRNDASDAECRWRRASSAEAECLCERCGSASSRRNMPKTFLSGDVEAAQGVPGGVEGGGVSGDSRGVSGGGESWRYVWRDGAADKRGEGDLSDACDAREDGTTGCE</sequence>
<reference evidence="2 3" key="1">
    <citation type="journal article" date="2009" name="Nature">
        <title>Evolution of pathogenicity and sexual reproduction in eight Candida genomes.</title>
        <authorList>
            <person name="Butler G."/>
            <person name="Rasmussen M.D."/>
            <person name="Lin M.F."/>
            <person name="Santos M.A."/>
            <person name="Sakthikumar S."/>
            <person name="Munro C.A."/>
            <person name="Rheinbay E."/>
            <person name="Grabherr M."/>
            <person name="Forche A."/>
            <person name="Reedy J.L."/>
            <person name="Agrafioti I."/>
            <person name="Arnaud M.B."/>
            <person name="Bates S."/>
            <person name="Brown A.J."/>
            <person name="Brunke S."/>
            <person name="Costanzo M.C."/>
            <person name="Fitzpatrick D.A."/>
            <person name="de Groot P.W."/>
            <person name="Harris D."/>
            <person name="Hoyer L.L."/>
            <person name="Hube B."/>
            <person name="Klis F.M."/>
            <person name="Kodira C."/>
            <person name="Lennard N."/>
            <person name="Logue M.E."/>
            <person name="Martin R."/>
            <person name="Neiman A.M."/>
            <person name="Nikolaou E."/>
            <person name="Quail M.A."/>
            <person name="Quinn J."/>
            <person name="Santos M.C."/>
            <person name="Schmitzberger F.F."/>
            <person name="Sherlock G."/>
            <person name="Shah P."/>
            <person name="Silverstein K.A."/>
            <person name="Skrzypek M.S."/>
            <person name="Soll D."/>
            <person name="Staggs R."/>
            <person name="Stansfield I."/>
            <person name="Stumpf M.P."/>
            <person name="Sudbery P.E."/>
            <person name="Srikantha T."/>
            <person name="Zeng Q."/>
            <person name="Berman J."/>
            <person name="Berriman M."/>
            <person name="Heitman J."/>
            <person name="Gow N.A."/>
            <person name="Lorenz M.C."/>
            <person name="Birren B.W."/>
            <person name="Kellis M."/>
            <person name="Cuomo C.A."/>
        </authorList>
    </citation>
    <scope>NUCLEOTIDE SEQUENCE [LARGE SCALE GENOMIC DNA]</scope>
    <source>
        <strain evidence="2 3">ATCC 42720</strain>
    </source>
</reference>
<dbReference type="KEGG" id="clu:CLUG_02972"/>
<organism evidence="2 3">
    <name type="scientific">Clavispora lusitaniae (strain ATCC 42720)</name>
    <name type="common">Yeast</name>
    <name type="synonym">Candida lusitaniae</name>
    <dbReference type="NCBI Taxonomy" id="306902"/>
    <lineage>
        <taxon>Eukaryota</taxon>
        <taxon>Fungi</taxon>
        <taxon>Dikarya</taxon>
        <taxon>Ascomycota</taxon>
        <taxon>Saccharomycotina</taxon>
        <taxon>Pichiomycetes</taxon>
        <taxon>Metschnikowiaceae</taxon>
        <taxon>Clavispora</taxon>
    </lineage>
</organism>
<feature type="compositionally biased region" description="Basic and acidic residues" evidence="1">
    <location>
        <begin position="119"/>
        <end position="141"/>
    </location>
</feature>
<feature type="compositionally biased region" description="Gly residues" evidence="1">
    <location>
        <begin position="182"/>
        <end position="203"/>
    </location>
</feature>
<accession>C4Y359</accession>
<proteinExistence type="predicted"/>
<dbReference type="VEuPathDB" id="FungiDB:CLUG_02972"/>
<feature type="compositionally biased region" description="Gly residues" evidence="1">
    <location>
        <begin position="87"/>
        <end position="101"/>
    </location>
</feature>